<evidence type="ECO:0000259" key="12">
    <source>
        <dbReference type="SMART" id="SM00852"/>
    </source>
</evidence>
<dbReference type="GO" id="GO:0046872">
    <property type="term" value="F:metal ion binding"/>
    <property type="evidence" value="ECO:0007669"/>
    <property type="project" value="UniProtKB-UniRule"/>
</dbReference>
<gene>
    <name evidence="13" type="ORF">FJ693_16910</name>
</gene>
<evidence type="ECO:0000256" key="11">
    <source>
        <dbReference type="RuleBase" id="RU365090"/>
    </source>
</evidence>
<keyword evidence="8 11" id="KW-0460">Magnesium</keyword>
<evidence type="ECO:0000256" key="9">
    <source>
        <dbReference type="ARBA" id="ARBA00023150"/>
    </source>
</evidence>
<dbReference type="EMBL" id="VJXR01000072">
    <property type="protein sequence ID" value="TRW43639.1"/>
    <property type="molecule type" value="Genomic_DNA"/>
</dbReference>
<proteinExistence type="inferred from homology"/>
<dbReference type="InterPro" id="IPR036688">
    <property type="entry name" value="MoeA_C_domain_IV_sf"/>
</dbReference>
<dbReference type="Gene3D" id="3.90.105.10">
    <property type="entry name" value="Molybdopterin biosynthesis moea protein, domain 2"/>
    <property type="match status" value="1"/>
</dbReference>
<dbReference type="InterPro" id="IPR001453">
    <property type="entry name" value="MoaB/Mog_dom"/>
</dbReference>
<dbReference type="UniPathway" id="UPA00344"/>
<keyword evidence="9 11" id="KW-0501">Molybdenum cofactor biosynthesis</keyword>
<keyword evidence="7 11" id="KW-0479">Metal-binding</keyword>
<comment type="pathway">
    <text evidence="3 11">Cofactor biosynthesis; molybdopterin biosynthesis.</text>
</comment>
<dbReference type="Gene3D" id="3.40.980.10">
    <property type="entry name" value="MoaB/Mog-like domain"/>
    <property type="match status" value="1"/>
</dbReference>
<dbReference type="EC" id="2.10.1.1" evidence="11"/>
<reference evidence="13 14" key="1">
    <citation type="submission" date="2019-07" db="EMBL/GenBank/DDBJ databases">
        <title>Georgenia wutianyii sp. nov. and Georgenia *** sp. nov. isolated from plateau pika (Ochotona curzoniae) in the Qinghai-Tibet plateau of China.</title>
        <authorList>
            <person name="Tian Z."/>
        </authorList>
    </citation>
    <scope>NUCLEOTIDE SEQUENCE [LARGE SCALE GENOMIC DNA]</scope>
    <source>
        <strain evidence="13 14">Z446</strain>
    </source>
</reference>
<dbReference type="Pfam" id="PF00994">
    <property type="entry name" value="MoCF_biosynth"/>
    <property type="match status" value="1"/>
</dbReference>
<name>A0A552WM04_9MICO</name>
<evidence type="ECO:0000256" key="6">
    <source>
        <dbReference type="ARBA" id="ARBA00022679"/>
    </source>
</evidence>
<evidence type="ECO:0000256" key="8">
    <source>
        <dbReference type="ARBA" id="ARBA00022842"/>
    </source>
</evidence>
<dbReference type="SUPFAM" id="SSF53218">
    <property type="entry name" value="Molybdenum cofactor biosynthesis proteins"/>
    <property type="match status" value="1"/>
</dbReference>
<dbReference type="GO" id="GO:0005829">
    <property type="term" value="C:cytosol"/>
    <property type="evidence" value="ECO:0007669"/>
    <property type="project" value="TreeGrafter"/>
</dbReference>
<dbReference type="InterPro" id="IPR038987">
    <property type="entry name" value="MoeA-like"/>
</dbReference>
<evidence type="ECO:0000313" key="14">
    <source>
        <dbReference type="Proteomes" id="UP000318693"/>
    </source>
</evidence>
<comment type="cofactor">
    <cofactor evidence="1 11">
        <name>Mg(2+)</name>
        <dbReference type="ChEBI" id="CHEBI:18420"/>
    </cofactor>
</comment>
<dbReference type="RefSeq" id="WP_143419633.1">
    <property type="nucleotide sequence ID" value="NZ_VJXR01000072.1"/>
</dbReference>
<comment type="caution">
    <text evidence="13">The sequence shown here is derived from an EMBL/GenBank/DDBJ whole genome shotgun (WGS) entry which is preliminary data.</text>
</comment>
<evidence type="ECO:0000256" key="1">
    <source>
        <dbReference type="ARBA" id="ARBA00001946"/>
    </source>
</evidence>
<sequence>MRSVQEHLTACLAAVGPLPPLDVVLHDAVGCILAEDVLAPGDLPVADLAGVDGYAVRAADVVDARPESPTVLRVTDEVRAGQVDRLHLVARAAVRIASGAPLPGDADAVVPVEQTDFGSAEVAVRTAVTSGENVRRRAEDLRAGAIVLAAGERVGARQVALLAATGRGRVNVHPRPRVVIVSVGDELVEPGRPAQPGQVYDANGHALATAVQDAGAATFRVAAVPDERRQLRETLEDQLVRADLVITTGGLSYGANDTVKEVLAPLGTVRFDNVAMWPGRQLGVGHIGDGTPIFCLPGDPVAVQVAYETFVRPALRTMAGYADLYRPSVPAAVTTGWYSPYGRREFVRVHLTGTPTDGYRAEPTGSPAALLLSALARANAFAVVPEDVTDVRAGDRLHCLLLES</sequence>
<evidence type="ECO:0000256" key="3">
    <source>
        <dbReference type="ARBA" id="ARBA00005046"/>
    </source>
</evidence>
<protein>
    <recommendedName>
        <fullName evidence="11">Molybdopterin molybdenumtransferase</fullName>
        <ecNumber evidence="11">2.10.1.1</ecNumber>
    </recommendedName>
</protein>
<dbReference type="SUPFAM" id="SSF63867">
    <property type="entry name" value="MoeA C-terminal domain-like"/>
    <property type="match status" value="1"/>
</dbReference>
<dbReference type="PANTHER" id="PTHR10192">
    <property type="entry name" value="MOLYBDOPTERIN BIOSYNTHESIS PROTEIN"/>
    <property type="match status" value="1"/>
</dbReference>
<dbReference type="SUPFAM" id="SSF63882">
    <property type="entry name" value="MoeA N-terminal region -like"/>
    <property type="match status" value="1"/>
</dbReference>
<dbReference type="Gene3D" id="2.170.190.11">
    <property type="entry name" value="Molybdopterin biosynthesis moea protein, domain 3"/>
    <property type="match status" value="1"/>
</dbReference>
<feature type="domain" description="MoaB/Mog" evidence="12">
    <location>
        <begin position="179"/>
        <end position="317"/>
    </location>
</feature>
<evidence type="ECO:0000256" key="4">
    <source>
        <dbReference type="ARBA" id="ARBA00010763"/>
    </source>
</evidence>
<dbReference type="PANTHER" id="PTHR10192:SF5">
    <property type="entry name" value="GEPHYRIN"/>
    <property type="match status" value="1"/>
</dbReference>
<dbReference type="AlphaFoldDB" id="A0A552WM04"/>
<dbReference type="Proteomes" id="UP000318693">
    <property type="component" value="Unassembled WGS sequence"/>
</dbReference>
<comment type="similarity">
    <text evidence="4 11">Belongs to the MoeA family.</text>
</comment>
<organism evidence="13 14">
    <name type="scientific">Georgenia yuyongxinii</name>
    <dbReference type="NCBI Taxonomy" id="2589797"/>
    <lineage>
        <taxon>Bacteria</taxon>
        <taxon>Bacillati</taxon>
        <taxon>Actinomycetota</taxon>
        <taxon>Actinomycetes</taxon>
        <taxon>Micrococcales</taxon>
        <taxon>Bogoriellaceae</taxon>
        <taxon>Georgenia</taxon>
    </lineage>
</organism>
<dbReference type="Pfam" id="PF03454">
    <property type="entry name" value="MoeA_C"/>
    <property type="match status" value="1"/>
</dbReference>
<dbReference type="InterPro" id="IPR005111">
    <property type="entry name" value="MoeA_C_domain_IV"/>
</dbReference>
<dbReference type="GO" id="GO:0006777">
    <property type="term" value="P:Mo-molybdopterin cofactor biosynthetic process"/>
    <property type="evidence" value="ECO:0007669"/>
    <property type="project" value="UniProtKB-UniRule"/>
</dbReference>
<dbReference type="Gene3D" id="2.40.340.10">
    <property type="entry name" value="MoeA, C-terminal, domain IV"/>
    <property type="match status" value="1"/>
</dbReference>
<accession>A0A552WM04</accession>
<dbReference type="InterPro" id="IPR005110">
    <property type="entry name" value="MoeA_linker/N"/>
</dbReference>
<comment type="function">
    <text evidence="2 11">Catalyzes the insertion of molybdate into adenylated molybdopterin with the concomitant release of AMP.</text>
</comment>
<dbReference type="SMART" id="SM00852">
    <property type="entry name" value="MoCF_biosynth"/>
    <property type="match status" value="1"/>
</dbReference>
<evidence type="ECO:0000313" key="13">
    <source>
        <dbReference type="EMBL" id="TRW43639.1"/>
    </source>
</evidence>
<keyword evidence="14" id="KW-1185">Reference proteome</keyword>
<dbReference type="Pfam" id="PF03453">
    <property type="entry name" value="MoeA_N"/>
    <property type="match status" value="1"/>
</dbReference>
<dbReference type="GO" id="GO:0061599">
    <property type="term" value="F:molybdopterin molybdotransferase activity"/>
    <property type="evidence" value="ECO:0007669"/>
    <property type="project" value="UniProtKB-UniRule"/>
</dbReference>
<dbReference type="NCBIfam" id="TIGR00177">
    <property type="entry name" value="molyb_syn"/>
    <property type="match status" value="1"/>
</dbReference>
<evidence type="ECO:0000256" key="10">
    <source>
        <dbReference type="ARBA" id="ARBA00047317"/>
    </source>
</evidence>
<dbReference type="NCBIfam" id="NF045515">
    <property type="entry name" value="Glp_gephyrin"/>
    <property type="match status" value="1"/>
</dbReference>
<dbReference type="CDD" id="cd00887">
    <property type="entry name" value="MoeA"/>
    <property type="match status" value="1"/>
</dbReference>
<dbReference type="InterPro" id="IPR036135">
    <property type="entry name" value="MoeA_linker/N_sf"/>
</dbReference>
<dbReference type="InterPro" id="IPR036425">
    <property type="entry name" value="MoaB/Mog-like_dom_sf"/>
</dbReference>
<dbReference type="FunFam" id="3.40.980.10:FF:000004">
    <property type="entry name" value="Molybdopterin molybdenumtransferase"/>
    <property type="match status" value="1"/>
</dbReference>
<evidence type="ECO:0000256" key="2">
    <source>
        <dbReference type="ARBA" id="ARBA00002901"/>
    </source>
</evidence>
<keyword evidence="6 11" id="KW-0808">Transferase</keyword>
<comment type="catalytic activity">
    <reaction evidence="10">
        <text>adenylyl-molybdopterin + molybdate = Mo-molybdopterin + AMP + H(+)</text>
        <dbReference type="Rhea" id="RHEA:35047"/>
        <dbReference type="ChEBI" id="CHEBI:15378"/>
        <dbReference type="ChEBI" id="CHEBI:36264"/>
        <dbReference type="ChEBI" id="CHEBI:62727"/>
        <dbReference type="ChEBI" id="CHEBI:71302"/>
        <dbReference type="ChEBI" id="CHEBI:456215"/>
        <dbReference type="EC" id="2.10.1.1"/>
    </reaction>
</comment>
<evidence type="ECO:0000256" key="5">
    <source>
        <dbReference type="ARBA" id="ARBA00022505"/>
    </source>
</evidence>
<keyword evidence="5 11" id="KW-0500">Molybdenum</keyword>
<evidence type="ECO:0000256" key="7">
    <source>
        <dbReference type="ARBA" id="ARBA00022723"/>
    </source>
</evidence>